<proteinExistence type="predicted"/>
<dbReference type="OrthoDB" id="2986513at2"/>
<dbReference type="Proteomes" id="UP000276443">
    <property type="component" value="Unassembled WGS sequence"/>
</dbReference>
<dbReference type="AlphaFoldDB" id="A0A3N5C9X6"/>
<dbReference type="InterPro" id="IPR014199">
    <property type="entry name" value="Spore_YtxC"/>
</dbReference>
<gene>
    <name evidence="1" type="ORF">EDC24_0276</name>
</gene>
<comment type="caution">
    <text evidence="1">The sequence shown here is derived from an EMBL/GenBank/DDBJ whole genome shotgun (WGS) entry which is preliminary data.</text>
</comment>
<keyword evidence="2" id="KW-1185">Reference proteome</keyword>
<sequence>MKETLFLFQDEKDANLFYSSMSEVFDGTCDIKGSEVRLSHANMDKQSWLADFIFPFIVNYYVPRISSYLLKNTYYYHDDEIEQIIPFVLSVSSISKELHTDLSFSLYERLIYYLYTHQTRGLIDMKHLYLTLFQNEENWIEIVGYGIEEWQFELNFQEKMNDIREYVSKKKPKLPKVVINIKEAIRFYDSHGQPIREEVLKHFRKVSGTTTLEDYDQSKLISTLISIAPQQIDVYASNDHMHTLYWMMNIFQERVKLFPVEQFPFKLVE</sequence>
<reference evidence="1 2" key="1">
    <citation type="submission" date="2018-11" db="EMBL/GenBank/DDBJ databases">
        <title>Genomic Encyclopedia of Type Strains, Phase IV (KMG-IV): sequencing the most valuable type-strain genomes for metagenomic binning, comparative biology and taxonomic classification.</title>
        <authorList>
            <person name="Goeker M."/>
        </authorList>
    </citation>
    <scope>NUCLEOTIDE SEQUENCE [LARGE SCALE GENOMIC DNA]</scope>
    <source>
        <strain evidence="1 2">DSM 18090</strain>
    </source>
</reference>
<protein>
    <submittedName>
        <fullName evidence="1">Putative sporulation protein YtxC</fullName>
    </submittedName>
</protein>
<evidence type="ECO:0000313" key="1">
    <source>
        <dbReference type="EMBL" id="RPF55405.1"/>
    </source>
</evidence>
<dbReference type="Pfam" id="PF08812">
    <property type="entry name" value="YtxC"/>
    <property type="match status" value="1"/>
</dbReference>
<organism evidence="1 2">
    <name type="scientific">Aquisalibacillus elongatus</name>
    <dbReference type="NCBI Taxonomy" id="485577"/>
    <lineage>
        <taxon>Bacteria</taxon>
        <taxon>Bacillati</taxon>
        <taxon>Bacillota</taxon>
        <taxon>Bacilli</taxon>
        <taxon>Bacillales</taxon>
        <taxon>Bacillaceae</taxon>
        <taxon>Aquisalibacillus</taxon>
    </lineage>
</organism>
<dbReference type="EMBL" id="RKRF01000007">
    <property type="protein sequence ID" value="RPF55405.1"/>
    <property type="molecule type" value="Genomic_DNA"/>
</dbReference>
<evidence type="ECO:0000313" key="2">
    <source>
        <dbReference type="Proteomes" id="UP000276443"/>
    </source>
</evidence>
<name>A0A3N5C9X6_9BACI</name>
<accession>A0A3N5C9X6</accession>
<dbReference type="RefSeq" id="WP_124219069.1">
    <property type="nucleotide sequence ID" value="NZ_RKRF01000007.1"/>
</dbReference>